<keyword evidence="2" id="KW-0732">Signal</keyword>
<sequence length="578" mass="60955">MLRTSALGLLTSTIVAAATAASVPTDEVPLLGPSFLSNFDPTDSDHIRDATESFPGVIEALFEGGELNKTDLVFAVDVFSAATNKSLYSYYHVGEDGKAGLTSRELNDGTIGRIGSVSKLFTAYAILAKAGVEVLDHPVTKYIPELLGNSSDDSFDRIRWDDITVGALASHQVGSGGAGGLLRSIMTIEESRAVTPDGKQIDLASARLHGLPAGTDLFEHFSRKRPVIFPYRNAVYSDGGYILLGQVLARLTGQTYADALRSTILEPLGLNGTTAAAPNSTGMNAINRGLYAELSSFGLDVPITASSGGIYSNTADLRALGLSILNSELLSGTNTSRWMKPLSGTGSLVELVGAPWEIARLAIPTSAGSNHTRVSDLYTKAGGNIDYTCIFALSPDHGIGYSILVAGSTATPARWPIRDAVGELFIPAAEAAAADNARLNLAGTFVAASPGSNMTLGIDVNGAGLVVESAFIDSEDATVGASALRLFPTGLYSDSRSLSALYRYKGTFSTKFRMATYPEELKPRSRSEGGAGGLFDNSQVWMGFDAAEAVDEYIFTIEDGRLVNVTSTYLQVTFTKSE</sequence>
<protein>
    <submittedName>
        <fullName evidence="5">Putative beta-lactamase</fullName>
    </submittedName>
</protein>
<dbReference type="OrthoDB" id="6220758at2759"/>
<accession>A0A066Y1B6</accession>
<feature type="signal peptide" evidence="2">
    <location>
        <begin position="1"/>
        <end position="20"/>
    </location>
</feature>
<gene>
    <name evidence="5" type="ORF">CSUB01_10995</name>
</gene>
<dbReference type="SUPFAM" id="SSF56601">
    <property type="entry name" value="beta-lactamase/transpeptidase-like"/>
    <property type="match status" value="1"/>
</dbReference>
<dbReference type="InterPro" id="IPR001466">
    <property type="entry name" value="Beta-lactam-related"/>
</dbReference>
<dbReference type="EMBL" id="JMSE01000112">
    <property type="protein sequence ID" value="KDN71856.1"/>
    <property type="molecule type" value="Genomic_DNA"/>
</dbReference>
<evidence type="ECO:0000256" key="1">
    <source>
        <dbReference type="ARBA" id="ARBA00038473"/>
    </source>
</evidence>
<feature type="domain" description="Beta-lactamase-related" evidence="3">
    <location>
        <begin position="102"/>
        <end position="409"/>
    </location>
</feature>
<dbReference type="OMA" id="DHGIGYS"/>
<evidence type="ECO:0000313" key="6">
    <source>
        <dbReference type="Proteomes" id="UP000027238"/>
    </source>
</evidence>
<evidence type="ECO:0000256" key="2">
    <source>
        <dbReference type="SAM" id="SignalP"/>
    </source>
</evidence>
<keyword evidence="6" id="KW-1185">Reference proteome</keyword>
<feature type="chain" id="PRO_5001630925" evidence="2">
    <location>
        <begin position="21"/>
        <end position="578"/>
    </location>
</feature>
<dbReference type="STRING" id="1173701.A0A066Y1B6"/>
<evidence type="ECO:0000313" key="5">
    <source>
        <dbReference type="EMBL" id="KDN71856.1"/>
    </source>
</evidence>
<dbReference type="HOGENOM" id="CLU_019706_0_0_1"/>
<dbReference type="PANTHER" id="PTHR22935:SF95">
    <property type="entry name" value="BETA-LACTAMASE-LIKE 1-RELATED"/>
    <property type="match status" value="1"/>
</dbReference>
<evidence type="ECO:0000259" key="4">
    <source>
        <dbReference type="Pfam" id="PF26335"/>
    </source>
</evidence>
<comment type="caution">
    <text evidence="5">The sequence shown here is derived from an EMBL/GenBank/DDBJ whole genome shotgun (WGS) entry which is preliminary data.</text>
</comment>
<dbReference type="eggNOG" id="ENOG502SI6I">
    <property type="taxonomic scope" value="Eukaryota"/>
</dbReference>
<dbReference type="AlphaFoldDB" id="A0A066Y1B6"/>
<dbReference type="Pfam" id="PF26335">
    <property type="entry name" value="ARB_00930_C"/>
    <property type="match status" value="1"/>
</dbReference>
<dbReference type="PANTHER" id="PTHR22935">
    <property type="entry name" value="PENICILLIN-BINDING PROTEIN"/>
    <property type="match status" value="1"/>
</dbReference>
<dbReference type="InterPro" id="IPR051478">
    <property type="entry name" value="Beta-lactamase-like_AB/R"/>
</dbReference>
<dbReference type="Gene3D" id="3.40.710.10">
    <property type="entry name" value="DD-peptidase/beta-lactamase superfamily"/>
    <property type="match status" value="1"/>
</dbReference>
<organism evidence="5 6">
    <name type="scientific">Colletotrichum sublineola</name>
    <name type="common">Sorghum anthracnose fungus</name>
    <dbReference type="NCBI Taxonomy" id="1173701"/>
    <lineage>
        <taxon>Eukaryota</taxon>
        <taxon>Fungi</taxon>
        <taxon>Dikarya</taxon>
        <taxon>Ascomycota</taxon>
        <taxon>Pezizomycotina</taxon>
        <taxon>Sordariomycetes</taxon>
        <taxon>Hypocreomycetidae</taxon>
        <taxon>Glomerellales</taxon>
        <taxon>Glomerellaceae</taxon>
        <taxon>Colletotrichum</taxon>
        <taxon>Colletotrichum graminicola species complex</taxon>
    </lineage>
</organism>
<dbReference type="InterPro" id="IPR012338">
    <property type="entry name" value="Beta-lactam/transpept-like"/>
</dbReference>
<dbReference type="InterPro" id="IPR058664">
    <property type="entry name" value="ARB_00930-like_C"/>
</dbReference>
<name>A0A066Y1B6_COLSU</name>
<feature type="domain" description="Beta-lactamase-like ARB-00930-like C-terminal" evidence="4">
    <location>
        <begin position="433"/>
        <end position="577"/>
    </location>
</feature>
<dbReference type="Proteomes" id="UP000027238">
    <property type="component" value="Unassembled WGS sequence"/>
</dbReference>
<reference evidence="6" key="1">
    <citation type="journal article" date="2014" name="Genome Announc.">
        <title>Draft genome sequence of Colletotrichum sublineola, a destructive pathogen of cultivated sorghum.</title>
        <authorList>
            <person name="Baroncelli R."/>
            <person name="Sanz-Martin J.M."/>
            <person name="Rech G.E."/>
            <person name="Sukno S.A."/>
            <person name="Thon M.R."/>
        </authorList>
    </citation>
    <scope>NUCLEOTIDE SEQUENCE [LARGE SCALE GENOMIC DNA]</scope>
    <source>
        <strain evidence="6">TX430BB</strain>
    </source>
</reference>
<comment type="similarity">
    <text evidence="1">Belongs to the beta-lactamase family.</text>
</comment>
<proteinExistence type="inferred from homology"/>
<dbReference type="Pfam" id="PF00144">
    <property type="entry name" value="Beta-lactamase"/>
    <property type="match status" value="1"/>
</dbReference>
<evidence type="ECO:0000259" key="3">
    <source>
        <dbReference type="Pfam" id="PF00144"/>
    </source>
</evidence>